<proteinExistence type="predicted"/>
<reference evidence="2" key="1">
    <citation type="submission" date="2021-08" db="EMBL/GenBank/DDBJ databases">
        <title>WGS assembly of Ceratopteris richardii.</title>
        <authorList>
            <person name="Marchant D.B."/>
            <person name="Chen G."/>
            <person name="Jenkins J."/>
            <person name="Shu S."/>
            <person name="Leebens-Mack J."/>
            <person name="Grimwood J."/>
            <person name="Schmutz J."/>
            <person name="Soltis P."/>
            <person name="Soltis D."/>
            <person name="Chen Z.-H."/>
        </authorList>
    </citation>
    <scope>NUCLEOTIDE SEQUENCE</scope>
    <source>
        <strain evidence="2">Whitten #5841</strain>
        <tissue evidence="2">Leaf</tissue>
    </source>
</reference>
<protein>
    <submittedName>
        <fullName evidence="2">Uncharacterized protein</fullName>
    </submittedName>
</protein>
<keyword evidence="1" id="KW-0472">Membrane</keyword>
<dbReference type="AlphaFoldDB" id="A0A8T2TGX7"/>
<evidence type="ECO:0000256" key="1">
    <source>
        <dbReference type="SAM" id="Phobius"/>
    </source>
</evidence>
<evidence type="ECO:0000313" key="2">
    <source>
        <dbReference type="EMBL" id="KAH7422567.1"/>
    </source>
</evidence>
<feature type="transmembrane region" description="Helical" evidence="1">
    <location>
        <begin position="20"/>
        <end position="41"/>
    </location>
</feature>
<dbReference type="EMBL" id="CM035417">
    <property type="protein sequence ID" value="KAH7422567.1"/>
    <property type="molecule type" value="Genomic_DNA"/>
</dbReference>
<evidence type="ECO:0000313" key="3">
    <source>
        <dbReference type="Proteomes" id="UP000825935"/>
    </source>
</evidence>
<organism evidence="2 3">
    <name type="scientific">Ceratopteris richardii</name>
    <name type="common">Triangle waterfern</name>
    <dbReference type="NCBI Taxonomy" id="49495"/>
    <lineage>
        <taxon>Eukaryota</taxon>
        <taxon>Viridiplantae</taxon>
        <taxon>Streptophyta</taxon>
        <taxon>Embryophyta</taxon>
        <taxon>Tracheophyta</taxon>
        <taxon>Polypodiopsida</taxon>
        <taxon>Polypodiidae</taxon>
        <taxon>Polypodiales</taxon>
        <taxon>Pteridineae</taxon>
        <taxon>Pteridaceae</taxon>
        <taxon>Parkerioideae</taxon>
        <taxon>Ceratopteris</taxon>
    </lineage>
</organism>
<sequence>MAQSTDMKGYEHHLLMERRITLNFCIKLSVSIVGFIVMLLFSKFLCFHNHQKVSNNNGDLSVDPAAHFIYMFVQSVIKSSFLTSFLVVNLTVIAIFVTSSQGANRKSREEVRARSSCNIDNGPRSMDIFSLDNQNGLQTTAMPKLHRLSSIESTMQNMSDEELRRRIETFIADFYKHIRLERESSENQS</sequence>
<keyword evidence="3" id="KW-1185">Reference proteome</keyword>
<name>A0A8T2TGX7_CERRI</name>
<feature type="transmembrane region" description="Helical" evidence="1">
    <location>
        <begin position="80"/>
        <end position="98"/>
    </location>
</feature>
<keyword evidence="1" id="KW-0812">Transmembrane</keyword>
<dbReference type="OrthoDB" id="1682876at2759"/>
<gene>
    <name evidence="2" type="ORF">KP509_12G014700</name>
</gene>
<comment type="caution">
    <text evidence="2">The sequence shown here is derived from an EMBL/GenBank/DDBJ whole genome shotgun (WGS) entry which is preliminary data.</text>
</comment>
<dbReference type="Proteomes" id="UP000825935">
    <property type="component" value="Chromosome 12"/>
</dbReference>
<keyword evidence="1" id="KW-1133">Transmembrane helix</keyword>
<accession>A0A8T2TGX7</accession>